<evidence type="ECO:0000313" key="1">
    <source>
        <dbReference type="EMBL" id="EGF52038.1"/>
    </source>
</evidence>
<evidence type="ECO:0000313" key="2">
    <source>
        <dbReference type="Proteomes" id="UP000003416"/>
    </source>
</evidence>
<comment type="caution">
    <text evidence="1">The sequence shown here is derived from an EMBL/GenBank/DDBJ whole genome shotgun (WGS) entry which is preliminary data.</text>
</comment>
<dbReference type="AlphaFoldDB" id="F3PWV9"/>
<dbReference type="Proteomes" id="UP000003416">
    <property type="component" value="Unassembled WGS sequence"/>
</dbReference>
<protein>
    <submittedName>
        <fullName evidence="1">Uncharacterized protein</fullName>
    </submittedName>
</protein>
<dbReference type="EMBL" id="AFBN01000096">
    <property type="protein sequence ID" value="EGF52038.1"/>
    <property type="molecule type" value="Genomic_DNA"/>
</dbReference>
<name>F3PWV9_9BACE</name>
<organism evidence="1 2">
    <name type="scientific">Bacteroides fluxus YIT 12057</name>
    <dbReference type="NCBI Taxonomy" id="763034"/>
    <lineage>
        <taxon>Bacteria</taxon>
        <taxon>Pseudomonadati</taxon>
        <taxon>Bacteroidota</taxon>
        <taxon>Bacteroidia</taxon>
        <taxon>Bacteroidales</taxon>
        <taxon>Bacteroidaceae</taxon>
        <taxon>Bacteroides</taxon>
    </lineage>
</organism>
<keyword evidence="2" id="KW-1185">Reference proteome</keyword>
<reference evidence="1 2" key="1">
    <citation type="submission" date="2011-02" db="EMBL/GenBank/DDBJ databases">
        <authorList>
            <person name="Weinstock G."/>
            <person name="Sodergren E."/>
            <person name="Clifton S."/>
            <person name="Fulton L."/>
            <person name="Fulton B."/>
            <person name="Courtney L."/>
            <person name="Fronick C."/>
            <person name="Harrison M."/>
            <person name="Strong C."/>
            <person name="Farmer C."/>
            <person name="Delahaunty K."/>
            <person name="Markovic C."/>
            <person name="Hall O."/>
            <person name="Minx P."/>
            <person name="Tomlinson C."/>
            <person name="Mitreva M."/>
            <person name="Hou S."/>
            <person name="Chen J."/>
            <person name="Wollam A."/>
            <person name="Pepin K.H."/>
            <person name="Johnson M."/>
            <person name="Bhonagiri V."/>
            <person name="Zhang X."/>
            <person name="Suruliraj S."/>
            <person name="Warren W."/>
            <person name="Chinwalla A."/>
            <person name="Mardis E.R."/>
            <person name="Wilson R.K."/>
        </authorList>
    </citation>
    <scope>NUCLEOTIDE SEQUENCE [LARGE SCALE GENOMIC DNA]</scope>
    <source>
        <strain evidence="1 2">YIT 12057</strain>
    </source>
</reference>
<proteinExistence type="predicted"/>
<sequence>MNFDSICQAMNDIGMDGIILLETSREAKEKPFEVKTKKSRS</sequence>
<gene>
    <name evidence="1" type="ORF">HMPREF9446_03246</name>
</gene>
<dbReference type="HOGENOM" id="CLU_3265664_0_0_10"/>
<accession>F3PWV9</accession>